<sequence>MVRDDHDRRYQNFYLLVKDSFHFKNRIFHIIIKEINQKMKRTKEKVRKLQEKVNVYQRKEQQEKDNKVDKGVQCNTLNTYIEELKCEIDNLIAEKDDIVADEDDYVHVKKVLDFKENVQISTGEKVLTAGVREVSDGKRETYIGVLQNRRLTIFYVKIYPMMFNLLNVQYIPFLNFLSKKGKLFDEGTLRNNLLMLMNLRKENTETPVCETSFSPMDLLSREIIHTWSEDGEDVQWEGKILSHANGVFKVLYWNDKEKTDSSVFDLTEQAINKDIEDGNLFFKGGKYFTWLSEKDLRAVRIFNFRYIRDTAARYNRTLKAQPNRMLAA</sequence>
<organism evidence="2 3">
    <name type="scientific">Magallana gigas</name>
    <name type="common">Pacific oyster</name>
    <name type="synonym">Crassostrea gigas</name>
    <dbReference type="NCBI Taxonomy" id="29159"/>
    <lineage>
        <taxon>Eukaryota</taxon>
        <taxon>Metazoa</taxon>
        <taxon>Spiralia</taxon>
        <taxon>Lophotrochozoa</taxon>
        <taxon>Mollusca</taxon>
        <taxon>Bivalvia</taxon>
        <taxon>Autobranchia</taxon>
        <taxon>Pteriomorphia</taxon>
        <taxon>Ostreida</taxon>
        <taxon>Ostreoidea</taxon>
        <taxon>Ostreidae</taxon>
        <taxon>Magallana</taxon>
    </lineage>
</organism>
<dbReference type="AlphaFoldDB" id="A0A8W8HWX5"/>
<proteinExistence type="predicted"/>
<name>A0A8W8HWX5_MAGGI</name>
<keyword evidence="1" id="KW-0175">Coiled coil</keyword>
<feature type="coiled-coil region" evidence="1">
    <location>
        <begin position="32"/>
        <end position="101"/>
    </location>
</feature>
<keyword evidence="3" id="KW-1185">Reference proteome</keyword>
<dbReference type="Proteomes" id="UP000005408">
    <property type="component" value="Unassembled WGS sequence"/>
</dbReference>
<protein>
    <submittedName>
        <fullName evidence="2">Uncharacterized protein</fullName>
    </submittedName>
</protein>
<dbReference type="EnsemblMetazoa" id="G11334.1">
    <property type="protein sequence ID" value="G11334.1:cds"/>
    <property type="gene ID" value="G11334"/>
</dbReference>
<reference evidence="2" key="1">
    <citation type="submission" date="2022-08" db="UniProtKB">
        <authorList>
            <consortium name="EnsemblMetazoa"/>
        </authorList>
    </citation>
    <scope>IDENTIFICATION</scope>
    <source>
        <strain evidence="2">05x7-T-G4-1.051#20</strain>
    </source>
</reference>
<evidence type="ECO:0000313" key="2">
    <source>
        <dbReference type="EnsemblMetazoa" id="G11334.1:cds"/>
    </source>
</evidence>
<evidence type="ECO:0000313" key="3">
    <source>
        <dbReference type="Proteomes" id="UP000005408"/>
    </source>
</evidence>
<evidence type="ECO:0000256" key="1">
    <source>
        <dbReference type="SAM" id="Coils"/>
    </source>
</evidence>
<accession>A0A8W8HWX5</accession>